<sequence length="461" mass="49456">MLTSTLSKVLVALSACSLAAASPLHQLEARNNTGPSGNRKTCVVPSQYAASNGTADDSVAIVKALTDCANGGLVQFPMGVDYFVANPVVAVNLSNVRIEQYGNLHLPQDIAYVQNIVNSTEQTWAAAITWFILNGNNIEYVGTKNVSAGWIYSYGQAWWDANKATGLLARPHLFQWNAKNVTITDYKASKPIAWNMRLNGDNYTIKDTILDAETTGGFPFNTDGFDVAATNVLIDGFTIFNGDDAVAIQAGAKNVTVRNGMASGPGCHGMSIGSLGQNQGLFASVSNITFDHITMVNALYGARFKSWIGGQGLAENITWSNMRFSNVSYPLYVTSKYFNQGSAQTQIQQGAVTGRPNNSTVVTKNFRWENISGTINSRNPGDGSCASDPCWYEQGLPTLDGTQAIILDCGSETSCQNYNFKNIQLLPLTMEPASVICLNATAPLNPGLGFTCANGTYSPMF</sequence>
<name>A0ACC2W0Z7_9TREE</name>
<comment type="caution">
    <text evidence="1">The sequence shown here is derived from an EMBL/GenBank/DDBJ whole genome shotgun (WGS) entry which is preliminary data.</text>
</comment>
<gene>
    <name evidence="1" type="ORF">QFC20_004446</name>
</gene>
<proteinExistence type="predicted"/>
<evidence type="ECO:0000313" key="2">
    <source>
        <dbReference type="Proteomes" id="UP001230649"/>
    </source>
</evidence>
<reference evidence="1" key="1">
    <citation type="submission" date="2023-04" db="EMBL/GenBank/DDBJ databases">
        <title>Draft Genome sequencing of Naganishia species isolated from polar environments using Oxford Nanopore Technology.</title>
        <authorList>
            <person name="Leo P."/>
            <person name="Venkateswaran K."/>
        </authorList>
    </citation>
    <scope>NUCLEOTIDE SEQUENCE</scope>
    <source>
        <strain evidence="1">MNA-CCFEE 5262</strain>
    </source>
</reference>
<dbReference type="Proteomes" id="UP001230649">
    <property type="component" value="Unassembled WGS sequence"/>
</dbReference>
<dbReference type="EMBL" id="JASBWS010000051">
    <property type="protein sequence ID" value="KAJ9105005.1"/>
    <property type="molecule type" value="Genomic_DNA"/>
</dbReference>
<protein>
    <submittedName>
        <fullName evidence="1">Uncharacterized protein</fullName>
    </submittedName>
</protein>
<accession>A0ACC2W0Z7</accession>
<organism evidence="1 2">
    <name type="scientific">Naganishia adeliensis</name>
    <dbReference type="NCBI Taxonomy" id="92952"/>
    <lineage>
        <taxon>Eukaryota</taxon>
        <taxon>Fungi</taxon>
        <taxon>Dikarya</taxon>
        <taxon>Basidiomycota</taxon>
        <taxon>Agaricomycotina</taxon>
        <taxon>Tremellomycetes</taxon>
        <taxon>Filobasidiales</taxon>
        <taxon>Filobasidiaceae</taxon>
        <taxon>Naganishia</taxon>
    </lineage>
</organism>
<evidence type="ECO:0000313" key="1">
    <source>
        <dbReference type="EMBL" id="KAJ9105005.1"/>
    </source>
</evidence>
<keyword evidence="2" id="KW-1185">Reference proteome</keyword>